<accession>A0A9Q3FV68</accession>
<dbReference type="Proteomes" id="UP000765509">
    <property type="component" value="Unassembled WGS sequence"/>
</dbReference>
<sequence length="297" mass="33917">MVNSRADTTIAQINRISKKYSGIGITDTGTLIKAVLYTRILFGSILWLKTSTHNKVNPILEKPYDRAERLVMGSLKFTPLIFLKRDSELKSIPSTHIVQTHNLILQLATKEDTYSMKARVPKELQEKVSAYPSSIHILIQHENIAVNISTRLEFITSVPTKQWRKLLLIKNKEIIKEEAIDKVKQLVGDRKPQDVQIFMDGSDILDKGKGAEAVIMPSGLTVTRHITETTLATNFELEPVEIKLAKEQIRRELYSKRERQEPMGKVHIFCDNQGEWRKVSQFCLPDHNKGNSLQKGY</sequence>
<reference evidence="1" key="1">
    <citation type="submission" date="2021-03" db="EMBL/GenBank/DDBJ databases">
        <title>Draft genome sequence of rust myrtle Austropuccinia psidii MF-1, a brazilian biotype.</title>
        <authorList>
            <person name="Quecine M.C."/>
            <person name="Pachon D.M.R."/>
            <person name="Bonatelli M.L."/>
            <person name="Correr F.H."/>
            <person name="Franceschini L.M."/>
            <person name="Leite T.F."/>
            <person name="Margarido G.R.A."/>
            <person name="Almeida C.A."/>
            <person name="Ferrarezi J.A."/>
            <person name="Labate C.A."/>
        </authorList>
    </citation>
    <scope>NUCLEOTIDE SEQUENCE</scope>
    <source>
        <strain evidence="1">MF-1</strain>
    </source>
</reference>
<dbReference type="EMBL" id="AVOT02050133">
    <property type="protein sequence ID" value="MBW0545242.1"/>
    <property type="molecule type" value="Genomic_DNA"/>
</dbReference>
<gene>
    <name evidence="1" type="ORF">O181_084957</name>
</gene>
<evidence type="ECO:0000313" key="1">
    <source>
        <dbReference type="EMBL" id="MBW0545242.1"/>
    </source>
</evidence>
<keyword evidence="2" id="KW-1185">Reference proteome</keyword>
<protein>
    <submittedName>
        <fullName evidence="1">Uncharacterized protein</fullName>
    </submittedName>
</protein>
<comment type="caution">
    <text evidence="1">The sequence shown here is derived from an EMBL/GenBank/DDBJ whole genome shotgun (WGS) entry which is preliminary data.</text>
</comment>
<name>A0A9Q3FV68_9BASI</name>
<organism evidence="1 2">
    <name type="scientific">Austropuccinia psidii MF-1</name>
    <dbReference type="NCBI Taxonomy" id="1389203"/>
    <lineage>
        <taxon>Eukaryota</taxon>
        <taxon>Fungi</taxon>
        <taxon>Dikarya</taxon>
        <taxon>Basidiomycota</taxon>
        <taxon>Pucciniomycotina</taxon>
        <taxon>Pucciniomycetes</taxon>
        <taxon>Pucciniales</taxon>
        <taxon>Sphaerophragmiaceae</taxon>
        <taxon>Austropuccinia</taxon>
    </lineage>
</organism>
<dbReference type="AlphaFoldDB" id="A0A9Q3FV68"/>
<proteinExistence type="predicted"/>
<evidence type="ECO:0000313" key="2">
    <source>
        <dbReference type="Proteomes" id="UP000765509"/>
    </source>
</evidence>